<organism evidence="2">
    <name type="scientific">Arundo donax</name>
    <name type="common">Giant reed</name>
    <name type="synonym">Donax arundinaceus</name>
    <dbReference type="NCBI Taxonomy" id="35708"/>
    <lineage>
        <taxon>Eukaryota</taxon>
        <taxon>Viridiplantae</taxon>
        <taxon>Streptophyta</taxon>
        <taxon>Embryophyta</taxon>
        <taxon>Tracheophyta</taxon>
        <taxon>Spermatophyta</taxon>
        <taxon>Magnoliopsida</taxon>
        <taxon>Liliopsida</taxon>
        <taxon>Poales</taxon>
        <taxon>Poaceae</taxon>
        <taxon>PACMAD clade</taxon>
        <taxon>Arundinoideae</taxon>
        <taxon>Arundineae</taxon>
        <taxon>Arundo</taxon>
    </lineage>
</organism>
<accession>A0A0A8Z6I0</accession>
<reference evidence="2" key="1">
    <citation type="submission" date="2014-09" db="EMBL/GenBank/DDBJ databases">
        <authorList>
            <person name="Magalhaes I.L.F."/>
            <person name="Oliveira U."/>
            <person name="Santos F.R."/>
            <person name="Vidigal T.H.D.A."/>
            <person name="Brescovit A.D."/>
            <person name="Santos A.J."/>
        </authorList>
    </citation>
    <scope>NUCLEOTIDE SEQUENCE</scope>
    <source>
        <tissue evidence="2">Shoot tissue taken approximately 20 cm above the soil surface</tissue>
    </source>
</reference>
<keyword evidence="1" id="KW-0472">Membrane</keyword>
<protein>
    <submittedName>
        <fullName evidence="2">Uncharacterized protein</fullName>
    </submittedName>
</protein>
<keyword evidence="1" id="KW-0812">Transmembrane</keyword>
<reference evidence="2" key="2">
    <citation type="journal article" date="2015" name="Data Brief">
        <title>Shoot transcriptome of the giant reed, Arundo donax.</title>
        <authorList>
            <person name="Barrero R.A."/>
            <person name="Guerrero F.D."/>
            <person name="Moolhuijzen P."/>
            <person name="Goolsby J.A."/>
            <person name="Tidwell J."/>
            <person name="Bellgard S.E."/>
            <person name="Bellgard M.I."/>
        </authorList>
    </citation>
    <scope>NUCLEOTIDE SEQUENCE</scope>
    <source>
        <tissue evidence="2">Shoot tissue taken approximately 20 cm above the soil surface</tissue>
    </source>
</reference>
<proteinExistence type="predicted"/>
<sequence>MELSLSKEGVGYHQVIGYREVQYFLVLLILIAKPKTSMC</sequence>
<dbReference type="AlphaFoldDB" id="A0A0A8Z6I0"/>
<evidence type="ECO:0000313" key="2">
    <source>
        <dbReference type="EMBL" id="JAD34999.1"/>
    </source>
</evidence>
<feature type="transmembrane region" description="Helical" evidence="1">
    <location>
        <begin position="12"/>
        <end position="32"/>
    </location>
</feature>
<name>A0A0A8Z6I0_ARUDO</name>
<dbReference type="EMBL" id="GBRH01262896">
    <property type="protein sequence ID" value="JAD34999.1"/>
    <property type="molecule type" value="Transcribed_RNA"/>
</dbReference>
<evidence type="ECO:0000256" key="1">
    <source>
        <dbReference type="SAM" id="Phobius"/>
    </source>
</evidence>
<keyword evidence="1" id="KW-1133">Transmembrane helix</keyword>